<sequence length="60" mass="6814">MSTTGPHQRHPKNNDPTLKLLRTKHYSLSMLLENSCITRKIVEKGVYPSIAPARKATVRK</sequence>
<evidence type="ECO:0000313" key="2">
    <source>
        <dbReference type="Proteomes" id="UP000799324"/>
    </source>
</evidence>
<gene>
    <name evidence="1" type="ORF">K491DRAFT_698911</name>
</gene>
<protein>
    <submittedName>
        <fullName evidence="1">Uncharacterized protein</fullName>
    </submittedName>
</protein>
<accession>A0A6A6SL31</accession>
<dbReference type="EMBL" id="MU004539">
    <property type="protein sequence ID" value="KAF2648429.1"/>
    <property type="molecule type" value="Genomic_DNA"/>
</dbReference>
<proteinExistence type="predicted"/>
<name>A0A6A6SL31_9PLEO</name>
<keyword evidence="2" id="KW-1185">Reference proteome</keyword>
<organism evidence="1 2">
    <name type="scientific">Lophiostoma macrostomum CBS 122681</name>
    <dbReference type="NCBI Taxonomy" id="1314788"/>
    <lineage>
        <taxon>Eukaryota</taxon>
        <taxon>Fungi</taxon>
        <taxon>Dikarya</taxon>
        <taxon>Ascomycota</taxon>
        <taxon>Pezizomycotina</taxon>
        <taxon>Dothideomycetes</taxon>
        <taxon>Pleosporomycetidae</taxon>
        <taxon>Pleosporales</taxon>
        <taxon>Lophiostomataceae</taxon>
        <taxon>Lophiostoma</taxon>
    </lineage>
</organism>
<evidence type="ECO:0000313" key="1">
    <source>
        <dbReference type="EMBL" id="KAF2648429.1"/>
    </source>
</evidence>
<dbReference type="Proteomes" id="UP000799324">
    <property type="component" value="Unassembled WGS sequence"/>
</dbReference>
<reference evidence="1" key="1">
    <citation type="journal article" date="2020" name="Stud. Mycol.">
        <title>101 Dothideomycetes genomes: a test case for predicting lifestyles and emergence of pathogens.</title>
        <authorList>
            <person name="Haridas S."/>
            <person name="Albert R."/>
            <person name="Binder M."/>
            <person name="Bloem J."/>
            <person name="Labutti K."/>
            <person name="Salamov A."/>
            <person name="Andreopoulos B."/>
            <person name="Baker S."/>
            <person name="Barry K."/>
            <person name="Bills G."/>
            <person name="Bluhm B."/>
            <person name="Cannon C."/>
            <person name="Castanera R."/>
            <person name="Culley D."/>
            <person name="Daum C."/>
            <person name="Ezra D."/>
            <person name="Gonzalez J."/>
            <person name="Henrissat B."/>
            <person name="Kuo A."/>
            <person name="Liang C."/>
            <person name="Lipzen A."/>
            <person name="Lutzoni F."/>
            <person name="Magnuson J."/>
            <person name="Mondo S."/>
            <person name="Nolan M."/>
            <person name="Ohm R."/>
            <person name="Pangilinan J."/>
            <person name="Park H.-J."/>
            <person name="Ramirez L."/>
            <person name="Alfaro M."/>
            <person name="Sun H."/>
            <person name="Tritt A."/>
            <person name="Yoshinaga Y."/>
            <person name="Zwiers L.-H."/>
            <person name="Turgeon B."/>
            <person name="Goodwin S."/>
            <person name="Spatafora J."/>
            <person name="Crous P."/>
            <person name="Grigoriev I."/>
        </authorList>
    </citation>
    <scope>NUCLEOTIDE SEQUENCE</scope>
    <source>
        <strain evidence="1">CBS 122681</strain>
    </source>
</reference>
<dbReference type="AlphaFoldDB" id="A0A6A6SL31"/>